<evidence type="ECO:0000256" key="2">
    <source>
        <dbReference type="ARBA" id="ARBA00006330"/>
    </source>
</evidence>
<dbReference type="FunFam" id="3.40.50.2000:FF:000010">
    <property type="entry name" value="Alpha,alpha-trehalose-phosphate synthase"/>
    <property type="match status" value="1"/>
</dbReference>
<name>D0LHA0_HALO1</name>
<dbReference type="EMBL" id="CP001804">
    <property type="protein sequence ID" value="ACY18245.1"/>
    <property type="molecule type" value="Genomic_DNA"/>
</dbReference>
<dbReference type="NCBIfam" id="TIGR01484">
    <property type="entry name" value="HAD-SF-IIB"/>
    <property type="match status" value="1"/>
</dbReference>
<comment type="pathway">
    <text evidence="10">Glycan metabolism; glucosylglycerol biosynthesis.</text>
</comment>
<keyword evidence="5 12" id="KW-0328">Glycosyltransferase</keyword>
<reference evidence="12 13" key="1">
    <citation type="journal article" date="2010" name="Stand. Genomic Sci.">
        <title>Complete genome sequence of Haliangium ochraceum type strain (SMP-2).</title>
        <authorList>
            <consortium name="US DOE Joint Genome Institute (JGI-PGF)"/>
            <person name="Ivanova N."/>
            <person name="Daum C."/>
            <person name="Lang E."/>
            <person name="Abt B."/>
            <person name="Kopitz M."/>
            <person name="Saunders E."/>
            <person name="Lapidus A."/>
            <person name="Lucas S."/>
            <person name="Glavina Del Rio T."/>
            <person name="Nolan M."/>
            <person name="Tice H."/>
            <person name="Copeland A."/>
            <person name="Cheng J.F."/>
            <person name="Chen F."/>
            <person name="Bruce D."/>
            <person name="Goodwin L."/>
            <person name="Pitluck S."/>
            <person name="Mavromatis K."/>
            <person name="Pati A."/>
            <person name="Mikhailova N."/>
            <person name="Chen A."/>
            <person name="Palaniappan K."/>
            <person name="Land M."/>
            <person name="Hauser L."/>
            <person name="Chang Y.J."/>
            <person name="Jeffries C.D."/>
            <person name="Detter J.C."/>
            <person name="Brettin T."/>
            <person name="Rohde M."/>
            <person name="Goker M."/>
            <person name="Bristow J."/>
            <person name="Markowitz V."/>
            <person name="Eisen J.A."/>
            <person name="Hugenholtz P."/>
            <person name="Kyrpides N.C."/>
            <person name="Klenk H.P."/>
        </authorList>
    </citation>
    <scope>NUCLEOTIDE SEQUENCE [LARGE SCALE GENOMIC DNA]</scope>
    <source>
        <strain evidence="13">DSM 14365 / CIP 107738 / JCM 11303 / AJ 13395 / SMP-2</strain>
    </source>
</reference>
<evidence type="ECO:0000256" key="8">
    <source>
        <dbReference type="ARBA" id="ARBA00052754"/>
    </source>
</evidence>
<dbReference type="InterPro" id="IPR006379">
    <property type="entry name" value="HAD-SF_hydro_IIB"/>
</dbReference>
<evidence type="ECO:0000256" key="4">
    <source>
        <dbReference type="ARBA" id="ARBA00011881"/>
    </source>
</evidence>
<dbReference type="InterPro" id="IPR003337">
    <property type="entry name" value="Trehalose_PPase"/>
</dbReference>
<evidence type="ECO:0000313" key="12">
    <source>
        <dbReference type="EMBL" id="ACY18245.1"/>
    </source>
</evidence>
<dbReference type="FunFam" id="3.40.50.1000:FF:000052">
    <property type="entry name" value="Alpha,alpha-trehalose-phosphate synthase [UDP-forming] 6"/>
    <property type="match status" value="1"/>
</dbReference>
<proteinExistence type="inferred from homology"/>
<comment type="subunit">
    <text evidence="4">Homotetramer.</text>
</comment>
<evidence type="ECO:0000256" key="10">
    <source>
        <dbReference type="ARBA" id="ARBA00060702"/>
    </source>
</evidence>
<dbReference type="Pfam" id="PF00982">
    <property type="entry name" value="Glyco_transf_20"/>
    <property type="match status" value="1"/>
</dbReference>
<dbReference type="NCBIfam" id="TIGR00685">
    <property type="entry name" value="T6PP"/>
    <property type="match status" value="1"/>
</dbReference>
<keyword evidence="12" id="KW-0378">Hydrolase</keyword>
<dbReference type="GO" id="GO:0004805">
    <property type="term" value="F:trehalose-phosphatase activity"/>
    <property type="evidence" value="ECO:0007669"/>
    <property type="project" value="TreeGrafter"/>
</dbReference>
<dbReference type="Gene3D" id="3.30.70.1020">
    <property type="entry name" value="Trehalose-6-phosphate phosphatase related protein, domain 2"/>
    <property type="match status" value="1"/>
</dbReference>
<sequence>MSRVLIVSNRLPITVKRTQEGIEVERSAGGLATGLRGVHERGGGMWIGWPGVGDDTLSDAERASIAPRLDELRVVPVPLTEDEIHSYYEGFCNGILWPLFHYLMGTLPLEFQGYELYEDINRRFADAICAQHQPGDVVWVHDYQLMLVPSMVRKRIPDANIGYFLHIPFPSSEVFRTLPFRRQLLRGLLGADLIGFHTATYMRHFASASMRTLGIGAEVDSLRVGGRHVRIGVFPMGIDVDTFAATAARDDIKEKARALRGDVGPDYKVIVGVDRLDYTKGIRRRLLAFERLLHKHPELRGKVRLVQCAAPSRTNVEAYQDFRHEVEAQLGSIVGRYATPDWVPVHFIMRGTPMEEIVTLYRAADVALVTPIRDGMNLVAKEFIASRDDEDGVLVLSEFAGAASELAEAVMVNPFDVDGMADELYAALTMPEDERRTRMRGLRRRVMGSSVQSWAQSFLDAIAAKAKTRKPRTAPSSEERIAKLRARLREAPYLILLLDYEGTLTEFASTPQLARPGKDLYELLARLAKRPNTEVHITSGRDRETMERWLGKLPVTLHAEHGFWMRAAGGEARETATLSETGWRDAARDILRGYAERTPGALVEEKPASLAFHYRAVEPDFGTQQANELRQHLLGLFSNAPVEIVAGNKVIELRPQGVHKGRIVERLAADIEHRHPEALLVAFGDDSSDEDTFAALPEHAVAIRVGSGYSQAPYRVSGVDDVRELLSALVD</sequence>
<keyword evidence="6 12" id="KW-0808">Transferase</keyword>
<evidence type="ECO:0000256" key="6">
    <source>
        <dbReference type="ARBA" id="ARBA00022679"/>
    </source>
</evidence>
<accession>D0LHA0</accession>
<dbReference type="GO" id="GO:0005992">
    <property type="term" value="P:trehalose biosynthetic process"/>
    <property type="evidence" value="ECO:0007669"/>
    <property type="project" value="UniProtKB-UniRule"/>
</dbReference>
<evidence type="ECO:0000256" key="5">
    <source>
        <dbReference type="ARBA" id="ARBA00022676"/>
    </source>
</evidence>
<dbReference type="InterPro" id="IPR036412">
    <property type="entry name" value="HAD-like_sf"/>
</dbReference>
<dbReference type="CAZy" id="GT20">
    <property type="family name" value="Glycosyltransferase Family 20"/>
</dbReference>
<dbReference type="Proteomes" id="UP000001880">
    <property type="component" value="Chromosome"/>
</dbReference>
<evidence type="ECO:0000256" key="1">
    <source>
        <dbReference type="ARBA" id="ARBA00005199"/>
    </source>
</evidence>
<dbReference type="Gene3D" id="3.40.50.1000">
    <property type="entry name" value="HAD superfamily/HAD-like"/>
    <property type="match status" value="1"/>
</dbReference>
<evidence type="ECO:0000256" key="3">
    <source>
        <dbReference type="ARBA" id="ARBA00008799"/>
    </source>
</evidence>
<evidence type="ECO:0000313" key="13">
    <source>
        <dbReference type="Proteomes" id="UP000001880"/>
    </source>
</evidence>
<gene>
    <name evidence="12" type="ordered locus">Hoch_5768</name>
</gene>
<evidence type="ECO:0000256" key="11">
    <source>
        <dbReference type="NCBIfam" id="TIGR02400"/>
    </source>
</evidence>
<dbReference type="AlphaFoldDB" id="D0LHA0"/>
<dbReference type="EC" id="2.4.1.15" evidence="11"/>
<dbReference type="KEGG" id="hoh:Hoch_5768"/>
<dbReference type="GO" id="GO:0003825">
    <property type="term" value="F:alpha,alpha-trehalose-phosphate synthase (UDP-forming) activity"/>
    <property type="evidence" value="ECO:0007669"/>
    <property type="project" value="UniProtKB-UniRule"/>
</dbReference>
<comment type="catalytic activity">
    <reaction evidence="7">
        <text>D-glucose 6-phosphate + UDP-alpha-D-glucose = alpha,alpha-trehalose 6-phosphate + UDP + H(+)</text>
        <dbReference type="Rhea" id="RHEA:18889"/>
        <dbReference type="ChEBI" id="CHEBI:15378"/>
        <dbReference type="ChEBI" id="CHEBI:58223"/>
        <dbReference type="ChEBI" id="CHEBI:58429"/>
        <dbReference type="ChEBI" id="CHEBI:58885"/>
        <dbReference type="ChEBI" id="CHEBI:61548"/>
        <dbReference type="EC" id="2.4.1.15"/>
    </reaction>
</comment>
<dbReference type="InterPro" id="IPR001830">
    <property type="entry name" value="Glyco_trans_20"/>
</dbReference>
<comment type="function">
    <text evidence="9">Involved in salt tolerance by producing GG-phosphate from ADP-glucose and glycerol-3-phosphate (G3P), an intermediate in the synthesis of the osmolyte glucosylglycerol (GG).</text>
</comment>
<dbReference type="HOGENOM" id="CLU_002351_3_3_7"/>
<dbReference type="NCBIfam" id="TIGR02400">
    <property type="entry name" value="trehalose_OtsA"/>
    <property type="match status" value="1"/>
</dbReference>
<dbReference type="InterPro" id="IPR023214">
    <property type="entry name" value="HAD_sf"/>
</dbReference>
<dbReference type="PANTHER" id="PTHR10788">
    <property type="entry name" value="TREHALOSE-6-PHOSPHATE SYNTHASE"/>
    <property type="match status" value="1"/>
</dbReference>
<comment type="similarity">
    <text evidence="2">In the C-terminal section; belongs to the trehalose phosphatase family.</text>
</comment>
<dbReference type="RefSeq" id="WP_012830837.1">
    <property type="nucleotide sequence ID" value="NC_013440.1"/>
</dbReference>
<dbReference type="NCBIfam" id="NF011071">
    <property type="entry name" value="PRK14501.1"/>
    <property type="match status" value="1"/>
</dbReference>
<dbReference type="UniPathway" id="UPA00299"/>
<dbReference type="Pfam" id="PF02358">
    <property type="entry name" value="Trehalose_PPase"/>
    <property type="match status" value="1"/>
</dbReference>
<dbReference type="GO" id="GO:0033828">
    <property type="term" value="F:glucosylglycerol-phosphate synthase activity"/>
    <property type="evidence" value="ECO:0007669"/>
    <property type="project" value="UniProtKB-EC"/>
</dbReference>
<protein>
    <recommendedName>
        <fullName evidence="11">Alpha,alpha-trehalose-phosphate synthase</fullName>
        <ecNumber evidence="11">2.4.1.15</ecNumber>
    </recommendedName>
</protein>
<dbReference type="CDD" id="cd03788">
    <property type="entry name" value="GT20_TPS"/>
    <property type="match status" value="1"/>
</dbReference>
<dbReference type="SUPFAM" id="SSF53756">
    <property type="entry name" value="UDP-Glycosyltransferase/glycogen phosphorylase"/>
    <property type="match status" value="1"/>
</dbReference>
<dbReference type="GO" id="GO:0005829">
    <property type="term" value="C:cytosol"/>
    <property type="evidence" value="ECO:0007669"/>
    <property type="project" value="TreeGrafter"/>
</dbReference>
<dbReference type="OrthoDB" id="9815690at2"/>
<dbReference type="PANTHER" id="PTHR10788:SF106">
    <property type="entry name" value="BCDNA.GH08860"/>
    <property type="match status" value="1"/>
</dbReference>
<organism evidence="12 13">
    <name type="scientific">Haliangium ochraceum (strain DSM 14365 / JCM 11303 / SMP-2)</name>
    <dbReference type="NCBI Taxonomy" id="502025"/>
    <lineage>
        <taxon>Bacteria</taxon>
        <taxon>Pseudomonadati</taxon>
        <taxon>Myxococcota</taxon>
        <taxon>Polyangia</taxon>
        <taxon>Haliangiales</taxon>
        <taxon>Kofleriaceae</taxon>
        <taxon>Haliangium</taxon>
    </lineage>
</organism>
<dbReference type="InterPro" id="IPR012766">
    <property type="entry name" value="Trehalose_OtsA"/>
</dbReference>
<comment type="pathway">
    <text evidence="1">Glycan biosynthesis; trehalose biosynthesis.</text>
</comment>
<dbReference type="STRING" id="502025.Hoch_5768"/>
<comment type="similarity">
    <text evidence="3">Belongs to the glycosyltransferase 20 family.</text>
</comment>
<dbReference type="SUPFAM" id="SSF56784">
    <property type="entry name" value="HAD-like"/>
    <property type="match status" value="1"/>
</dbReference>
<comment type="catalytic activity">
    <reaction evidence="8">
        <text>ADP-alpha-D-glucose + sn-glycerol 3-phosphate = 2-O-(alpha-D-glucopyranosyl)-sn-glycerol 3-phosphate + ADP + H(+)</text>
        <dbReference type="Rhea" id="RHEA:12881"/>
        <dbReference type="ChEBI" id="CHEBI:15378"/>
        <dbReference type="ChEBI" id="CHEBI:57498"/>
        <dbReference type="ChEBI" id="CHEBI:57597"/>
        <dbReference type="ChEBI" id="CHEBI:87089"/>
        <dbReference type="ChEBI" id="CHEBI:456216"/>
        <dbReference type="EC" id="2.4.1.213"/>
    </reaction>
</comment>
<dbReference type="Gene3D" id="3.40.50.2000">
    <property type="entry name" value="Glycogen Phosphorylase B"/>
    <property type="match status" value="2"/>
</dbReference>
<dbReference type="CDD" id="cd01627">
    <property type="entry name" value="HAD_TPP"/>
    <property type="match status" value="1"/>
</dbReference>
<evidence type="ECO:0000256" key="7">
    <source>
        <dbReference type="ARBA" id="ARBA00048039"/>
    </source>
</evidence>
<keyword evidence="13" id="KW-1185">Reference proteome</keyword>
<dbReference type="eggNOG" id="COG0380">
    <property type="taxonomic scope" value="Bacteria"/>
</dbReference>
<dbReference type="eggNOG" id="COG1877">
    <property type="taxonomic scope" value="Bacteria"/>
</dbReference>
<evidence type="ECO:0000256" key="9">
    <source>
        <dbReference type="ARBA" id="ARBA00055920"/>
    </source>
</evidence>